<dbReference type="Proteomes" id="UP001465426">
    <property type="component" value="Unassembled WGS sequence"/>
</dbReference>
<reference evidence="3 4" key="1">
    <citation type="submission" date="2024-03" db="EMBL/GenBank/DDBJ databases">
        <title>Human intestinal bacterial collection.</title>
        <authorList>
            <person name="Pauvert C."/>
            <person name="Hitch T.C.A."/>
            <person name="Clavel T."/>
        </authorList>
    </citation>
    <scope>NUCLEOTIDE SEQUENCE [LARGE SCALE GENOMIC DNA]</scope>
    <source>
        <strain evidence="3 4">CLA-SR-H024</strain>
    </source>
</reference>
<name>A0ABV1EUF1_9BACI</name>
<keyword evidence="2" id="KW-0945">Host-virus interaction</keyword>
<sequence>MSNVKNYTEQGGEKTVIGGSLDIVEGGQLLFNGAEAKPAANQADSTAADVASLVTDFNALLAKLKAAGLMNAE</sequence>
<accession>A0ABV1EUF1</accession>
<evidence type="ECO:0000313" key="3">
    <source>
        <dbReference type="EMBL" id="MEQ2464730.1"/>
    </source>
</evidence>
<evidence type="ECO:0000313" key="4">
    <source>
        <dbReference type="Proteomes" id="UP001465426"/>
    </source>
</evidence>
<evidence type="ECO:0000256" key="2">
    <source>
        <dbReference type="ARBA" id="ARBA00022581"/>
    </source>
</evidence>
<protein>
    <submittedName>
        <fullName evidence="3">Head fiber protein</fullName>
    </submittedName>
</protein>
<proteinExistence type="predicted"/>
<dbReference type="EMBL" id="JBBMFN010000004">
    <property type="protein sequence ID" value="MEQ2464730.1"/>
    <property type="molecule type" value="Genomic_DNA"/>
</dbReference>
<dbReference type="Pfam" id="PF11133">
    <property type="entry name" value="Phage_head_fibr"/>
    <property type="match status" value="1"/>
</dbReference>
<comment type="subcellular location">
    <subcellularLocation>
        <location evidence="1">Virion</location>
    </subcellularLocation>
</comment>
<keyword evidence="4" id="KW-1185">Reference proteome</keyword>
<gene>
    <name evidence="3" type="ORF">WMO63_03495</name>
</gene>
<dbReference type="InterPro" id="IPR022741">
    <property type="entry name" value="Phage_B103_Gp8"/>
</dbReference>
<organism evidence="3 4">
    <name type="scientific">Niallia hominis</name>
    <dbReference type="NCBI Taxonomy" id="3133173"/>
    <lineage>
        <taxon>Bacteria</taxon>
        <taxon>Bacillati</taxon>
        <taxon>Bacillota</taxon>
        <taxon>Bacilli</taxon>
        <taxon>Bacillales</taxon>
        <taxon>Bacillaceae</taxon>
        <taxon>Niallia</taxon>
    </lineage>
</organism>
<comment type="caution">
    <text evidence="3">The sequence shown here is derived from an EMBL/GenBank/DDBJ whole genome shotgun (WGS) entry which is preliminary data.</text>
</comment>
<evidence type="ECO:0000256" key="1">
    <source>
        <dbReference type="ARBA" id="ARBA00004328"/>
    </source>
</evidence>
<dbReference type="RefSeq" id="WP_349204234.1">
    <property type="nucleotide sequence ID" value="NZ_JBBMFN010000004.1"/>
</dbReference>
<dbReference type="Gene3D" id="6.10.140.1630">
    <property type="match status" value="1"/>
</dbReference>